<keyword evidence="3 5" id="KW-0133">Cell shape</keyword>
<evidence type="ECO:0000256" key="5">
    <source>
        <dbReference type="PIRNR" id="PIRNR038471"/>
    </source>
</evidence>
<evidence type="ECO:0000256" key="4">
    <source>
        <dbReference type="ARBA" id="ARBA00032089"/>
    </source>
</evidence>
<accession>A0A2M8QFK3</accession>
<comment type="similarity">
    <text evidence="1 5">Belongs to the MreC family.</text>
</comment>
<evidence type="ECO:0000256" key="6">
    <source>
        <dbReference type="SAM" id="Coils"/>
    </source>
</evidence>
<dbReference type="PIRSF" id="PIRSF038471">
    <property type="entry name" value="MreC"/>
    <property type="match status" value="1"/>
</dbReference>
<dbReference type="Pfam" id="PF04085">
    <property type="entry name" value="MreC"/>
    <property type="match status" value="1"/>
</dbReference>
<dbReference type="AlphaFoldDB" id="A0A2M8QFK3"/>
<feature type="coiled-coil region" evidence="6">
    <location>
        <begin position="66"/>
        <end position="110"/>
    </location>
</feature>
<dbReference type="GO" id="GO:0005886">
    <property type="term" value="C:plasma membrane"/>
    <property type="evidence" value="ECO:0007669"/>
    <property type="project" value="TreeGrafter"/>
</dbReference>
<reference evidence="8 9" key="1">
    <citation type="submission" date="2017-11" db="EMBL/GenBank/DDBJ databases">
        <title>Evolution of Phototrophy in the Chloroflexi Phylum Driven by Horizontal Gene Transfer.</title>
        <authorList>
            <person name="Ward L.M."/>
            <person name="Hemp J."/>
            <person name="Shih P.M."/>
            <person name="Mcglynn S.E."/>
            <person name="Fischer W."/>
        </authorList>
    </citation>
    <scope>NUCLEOTIDE SEQUENCE [LARGE SCALE GENOMIC DNA]</scope>
    <source>
        <strain evidence="8">JP3_7</strain>
    </source>
</reference>
<dbReference type="InterPro" id="IPR007221">
    <property type="entry name" value="MreC"/>
</dbReference>
<evidence type="ECO:0000313" key="9">
    <source>
        <dbReference type="Proteomes" id="UP000230790"/>
    </source>
</evidence>
<comment type="caution">
    <text evidence="8">The sequence shown here is derived from an EMBL/GenBank/DDBJ whole genome shotgun (WGS) entry which is preliminary data.</text>
</comment>
<feature type="domain" description="Rod shape-determining protein MreC beta-barrel core" evidence="7">
    <location>
        <begin position="145"/>
        <end position="291"/>
    </location>
</feature>
<dbReference type="InterPro" id="IPR055342">
    <property type="entry name" value="MreC_beta-barrel_core"/>
</dbReference>
<dbReference type="GO" id="GO:0008360">
    <property type="term" value="P:regulation of cell shape"/>
    <property type="evidence" value="ECO:0007669"/>
    <property type="project" value="UniProtKB-KW"/>
</dbReference>
<evidence type="ECO:0000256" key="3">
    <source>
        <dbReference type="ARBA" id="ARBA00022960"/>
    </source>
</evidence>
<dbReference type="EMBL" id="PGTN01000011">
    <property type="protein sequence ID" value="PJF48571.1"/>
    <property type="molecule type" value="Genomic_DNA"/>
</dbReference>
<dbReference type="Proteomes" id="UP000230790">
    <property type="component" value="Unassembled WGS sequence"/>
</dbReference>
<evidence type="ECO:0000313" key="8">
    <source>
        <dbReference type="EMBL" id="PJF48571.1"/>
    </source>
</evidence>
<organism evidence="8 9">
    <name type="scientific">Candidatus Thermofonsia Clade 3 bacterium</name>
    <dbReference type="NCBI Taxonomy" id="2364212"/>
    <lineage>
        <taxon>Bacteria</taxon>
        <taxon>Bacillati</taxon>
        <taxon>Chloroflexota</taxon>
        <taxon>Candidatus Thermofontia</taxon>
        <taxon>Candidatus Thermofonsia Clade 3</taxon>
    </lineage>
</organism>
<gene>
    <name evidence="8" type="primary">mreC</name>
    <name evidence="8" type="ORF">CUN48_02890</name>
</gene>
<dbReference type="PANTHER" id="PTHR34138:SF1">
    <property type="entry name" value="CELL SHAPE-DETERMINING PROTEIN MREC"/>
    <property type="match status" value="1"/>
</dbReference>
<dbReference type="NCBIfam" id="TIGR00219">
    <property type="entry name" value="mreC"/>
    <property type="match status" value="1"/>
</dbReference>
<keyword evidence="6" id="KW-0175">Coiled coil</keyword>
<dbReference type="InterPro" id="IPR042175">
    <property type="entry name" value="Cell/Rod_MreC_2"/>
</dbReference>
<dbReference type="PANTHER" id="PTHR34138">
    <property type="entry name" value="CELL SHAPE-DETERMINING PROTEIN MREC"/>
    <property type="match status" value="1"/>
</dbReference>
<proteinExistence type="inferred from homology"/>
<dbReference type="Gene3D" id="2.40.10.350">
    <property type="entry name" value="Rod shape-determining protein MreC, domain 2"/>
    <property type="match status" value="1"/>
</dbReference>
<evidence type="ECO:0000256" key="2">
    <source>
        <dbReference type="ARBA" id="ARBA00013855"/>
    </source>
</evidence>
<protein>
    <recommendedName>
        <fullName evidence="2 5">Cell shape-determining protein MreC</fullName>
    </recommendedName>
    <alternativeName>
        <fullName evidence="4 5">Cell shape protein MreC</fullName>
    </alternativeName>
</protein>
<evidence type="ECO:0000256" key="1">
    <source>
        <dbReference type="ARBA" id="ARBA00009369"/>
    </source>
</evidence>
<evidence type="ECO:0000259" key="7">
    <source>
        <dbReference type="Pfam" id="PF04085"/>
    </source>
</evidence>
<sequence length="306" mass="32601">MRRPRSYSPILALGLLAISVILLLLGFLAQTPIAQGPLSVVIGPIQQVMSNARRVINDFFRSTGELIDLRARAEALQREVTALRAENVRLREFQAEVQQYRDLLNFANDNPAYELVGADVIGIADAIRCKGKAPTMPDAGKCANVIAGDVSPFVRYITIDVGERDGIQVGMPVVAGGLALVGRVGEVSYATSQVQLLTDPASFINVRLIESRASGTVAGTSEGILLLQNVPQGEALKPGDLIVTSGLGGTLPQALPVGVVERVISQDVETTRQAIVRPGVDFDKLEVVLVITRPLASQARPPTPTP</sequence>
<dbReference type="InterPro" id="IPR042177">
    <property type="entry name" value="Cell/Rod_1"/>
</dbReference>
<comment type="function">
    <text evidence="5">Involved in formation and maintenance of cell shape.</text>
</comment>
<dbReference type="Gene3D" id="2.40.10.340">
    <property type="entry name" value="Rod shape-determining protein MreC, domain 1"/>
    <property type="match status" value="1"/>
</dbReference>
<name>A0A2M8QFK3_9CHLR</name>